<feature type="domain" description="Rho-GAP" evidence="4">
    <location>
        <begin position="149"/>
        <end position="327"/>
    </location>
</feature>
<dbReference type="SMART" id="SM00324">
    <property type="entry name" value="RhoGAP"/>
    <property type="match status" value="1"/>
</dbReference>
<dbReference type="GeneID" id="5888497"/>
<dbReference type="Gene3D" id="2.60.40.150">
    <property type="entry name" value="C2 domain"/>
    <property type="match status" value="1"/>
</dbReference>
<dbReference type="AlphaFoldDB" id="A9UR35"/>
<dbReference type="SUPFAM" id="SSF48350">
    <property type="entry name" value="GTPase activation domain, GAP"/>
    <property type="match status" value="1"/>
</dbReference>
<dbReference type="InterPro" id="IPR000198">
    <property type="entry name" value="RhoGAP_dom"/>
</dbReference>
<dbReference type="Proteomes" id="UP000001357">
    <property type="component" value="Unassembled WGS sequence"/>
</dbReference>
<dbReference type="SMART" id="SM00239">
    <property type="entry name" value="C2"/>
    <property type="match status" value="1"/>
</dbReference>
<dbReference type="SUPFAM" id="SSF49562">
    <property type="entry name" value="C2 domain (Calcium/lipid-binding domain, CaLB)"/>
    <property type="match status" value="1"/>
</dbReference>
<evidence type="ECO:0000256" key="2">
    <source>
        <dbReference type="SAM" id="MobiDB-lite"/>
    </source>
</evidence>
<dbReference type="Gene3D" id="1.10.555.10">
    <property type="entry name" value="Rho GTPase activation protein"/>
    <property type="match status" value="2"/>
</dbReference>
<dbReference type="InterPro" id="IPR035892">
    <property type="entry name" value="C2_domain_sf"/>
</dbReference>
<evidence type="ECO:0000259" key="3">
    <source>
        <dbReference type="PROSITE" id="PS50004"/>
    </source>
</evidence>
<dbReference type="InParanoid" id="A9UR35"/>
<dbReference type="STRING" id="81824.A9UR35"/>
<dbReference type="EMBL" id="CH991544">
    <property type="protein sequence ID" value="EDQ92179.1"/>
    <property type="molecule type" value="Genomic_DNA"/>
</dbReference>
<evidence type="ECO:0000313" key="5">
    <source>
        <dbReference type="EMBL" id="EDQ92179.1"/>
    </source>
</evidence>
<dbReference type="InterPro" id="IPR050729">
    <property type="entry name" value="Rho-GAP"/>
</dbReference>
<feature type="domain" description="C2" evidence="3">
    <location>
        <begin position="20"/>
        <end position="164"/>
    </location>
</feature>
<dbReference type="GO" id="GO:0005096">
    <property type="term" value="F:GTPase activator activity"/>
    <property type="evidence" value="ECO:0007669"/>
    <property type="project" value="UniProtKB-KW"/>
</dbReference>
<dbReference type="PROSITE" id="PS50238">
    <property type="entry name" value="RHOGAP"/>
    <property type="match status" value="1"/>
</dbReference>
<dbReference type="GO" id="GO:0007165">
    <property type="term" value="P:signal transduction"/>
    <property type="evidence" value="ECO:0007669"/>
    <property type="project" value="InterPro"/>
</dbReference>
<reference evidence="5 6" key="1">
    <citation type="journal article" date="2008" name="Nature">
        <title>The genome of the choanoflagellate Monosiga brevicollis and the origin of metazoans.</title>
        <authorList>
            <consortium name="JGI Sequencing"/>
            <person name="King N."/>
            <person name="Westbrook M.J."/>
            <person name="Young S.L."/>
            <person name="Kuo A."/>
            <person name="Abedin M."/>
            <person name="Chapman J."/>
            <person name="Fairclough S."/>
            <person name="Hellsten U."/>
            <person name="Isogai Y."/>
            <person name="Letunic I."/>
            <person name="Marr M."/>
            <person name="Pincus D."/>
            <person name="Putnam N."/>
            <person name="Rokas A."/>
            <person name="Wright K.J."/>
            <person name="Zuzow R."/>
            <person name="Dirks W."/>
            <person name="Good M."/>
            <person name="Goodstein D."/>
            <person name="Lemons D."/>
            <person name="Li W."/>
            <person name="Lyons J.B."/>
            <person name="Morris A."/>
            <person name="Nichols S."/>
            <person name="Richter D.J."/>
            <person name="Salamov A."/>
            <person name="Bork P."/>
            <person name="Lim W.A."/>
            <person name="Manning G."/>
            <person name="Miller W.T."/>
            <person name="McGinnis W."/>
            <person name="Shapiro H."/>
            <person name="Tjian R."/>
            <person name="Grigoriev I.V."/>
            <person name="Rokhsar D."/>
        </authorList>
    </citation>
    <scope>NUCLEOTIDE SEQUENCE [LARGE SCALE GENOMIC DNA]</scope>
    <source>
        <strain evidence="6">MX1 / ATCC 50154</strain>
    </source>
</reference>
<dbReference type="CDD" id="cd00159">
    <property type="entry name" value="RhoGAP"/>
    <property type="match status" value="1"/>
</dbReference>
<evidence type="ECO:0000256" key="1">
    <source>
        <dbReference type="ARBA" id="ARBA00022468"/>
    </source>
</evidence>
<keyword evidence="1" id="KW-0343">GTPase activation</keyword>
<evidence type="ECO:0000313" key="6">
    <source>
        <dbReference type="Proteomes" id="UP000001357"/>
    </source>
</evidence>
<dbReference type="PANTHER" id="PTHR23176">
    <property type="entry name" value="RHO/RAC/CDC GTPASE-ACTIVATING PROTEIN"/>
    <property type="match status" value="1"/>
</dbReference>
<dbReference type="PROSITE" id="PS50004">
    <property type="entry name" value="C2"/>
    <property type="match status" value="1"/>
</dbReference>
<dbReference type="eggNOG" id="KOG4269">
    <property type="taxonomic scope" value="Eukaryota"/>
</dbReference>
<dbReference type="PANTHER" id="PTHR23176:SF129">
    <property type="entry name" value="RHO GTPASE ACTIVATING PROTEIN AT 16F, ISOFORM E-RELATED"/>
    <property type="match status" value="1"/>
</dbReference>
<dbReference type="InterPro" id="IPR000008">
    <property type="entry name" value="C2_dom"/>
</dbReference>
<name>A9UR35_MONBE</name>
<evidence type="ECO:0000259" key="4">
    <source>
        <dbReference type="PROSITE" id="PS50238"/>
    </source>
</evidence>
<dbReference type="KEGG" id="mbr:MONBRDRAFT_5934"/>
<organism evidence="5 6">
    <name type="scientific">Monosiga brevicollis</name>
    <name type="common">Choanoflagellate</name>
    <dbReference type="NCBI Taxonomy" id="81824"/>
    <lineage>
        <taxon>Eukaryota</taxon>
        <taxon>Choanoflagellata</taxon>
        <taxon>Craspedida</taxon>
        <taxon>Salpingoecidae</taxon>
        <taxon>Monosiga</taxon>
    </lineage>
</organism>
<dbReference type="InterPro" id="IPR008936">
    <property type="entry name" value="Rho_GTPase_activation_prot"/>
</dbReference>
<keyword evidence="6" id="KW-1185">Reference proteome</keyword>
<feature type="region of interest" description="Disordered" evidence="2">
    <location>
        <begin position="1"/>
        <end position="25"/>
    </location>
</feature>
<gene>
    <name evidence="5" type="ORF">MONBRDRAFT_5934</name>
</gene>
<accession>A9UR35</accession>
<dbReference type="OMA" id="AIGHENR"/>
<dbReference type="Pfam" id="PF00168">
    <property type="entry name" value="C2"/>
    <property type="match status" value="1"/>
</dbReference>
<protein>
    <recommendedName>
        <fullName evidence="7">Rho-GAP domain-containing protein</fullName>
    </recommendedName>
</protein>
<dbReference type="RefSeq" id="XP_001743465.1">
    <property type="nucleotide sequence ID" value="XM_001743413.1"/>
</dbReference>
<dbReference type="Pfam" id="PF00620">
    <property type="entry name" value="RhoGAP"/>
    <property type="match status" value="2"/>
</dbReference>
<dbReference type="CDD" id="cd00030">
    <property type="entry name" value="C2"/>
    <property type="match status" value="1"/>
</dbReference>
<proteinExistence type="predicted"/>
<evidence type="ECO:0008006" key="7">
    <source>
        <dbReference type="Google" id="ProtNLM"/>
    </source>
</evidence>
<sequence>MASAFGALRSMVTGGRKQRSSAPASMDVVKNSASTGLSGTLHIVVSHATDLPVGASCDPYCELRVVGGGDQRRYRTVVRRKTLSPEWNETVVRDKSKHKHNRDREMASARIDLHALIDGKEQALNMSLSPAGRLFMSISFDDASNLFGLPLADVCRREQRSIPHLITKCVYEIDQRGLQEEGLYRKAGNKRIIDILAEQFVLSAHEAEPIIQRSVGMDSIHPFAPYCHVRLQSQADHMSRMRLLRGTIEALPKENRDTLKFLFDHFARVLEHTASNLMSAEALATCLGPTIFTPASNDARAQPFFDVHSQNAITQVGGYIALSACISTSNNLTG</sequence>